<proteinExistence type="predicted"/>
<organism evidence="1 2">
    <name type="scientific">Fusobacterium simiae</name>
    <dbReference type="NCBI Taxonomy" id="855"/>
    <lineage>
        <taxon>Bacteria</taxon>
        <taxon>Fusobacteriati</taxon>
        <taxon>Fusobacteriota</taxon>
        <taxon>Fusobacteriia</taxon>
        <taxon>Fusobacteriales</taxon>
        <taxon>Fusobacteriaceae</taxon>
        <taxon>Fusobacterium</taxon>
    </lineage>
</organism>
<accession>A0ABT4DJ92</accession>
<protein>
    <submittedName>
        <fullName evidence="1">Uncharacterized protein</fullName>
    </submittedName>
</protein>
<dbReference type="Proteomes" id="UP001062738">
    <property type="component" value="Unassembled WGS sequence"/>
</dbReference>
<evidence type="ECO:0000313" key="1">
    <source>
        <dbReference type="EMBL" id="MCY7008660.1"/>
    </source>
</evidence>
<dbReference type="RefSeq" id="WP_265152487.1">
    <property type="nucleotide sequence ID" value="NZ_JAOXXL010000026.1"/>
</dbReference>
<reference evidence="1" key="1">
    <citation type="submission" date="2022-09" db="EMBL/GenBank/DDBJ databases">
        <authorList>
            <person name="Zoaiter M."/>
        </authorList>
    </citation>
    <scope>NUCLEOTIDE SEQUENCE</scope>
    <source>
        <strain evidence="1">DSM 19848</strain>
    </source>
</reference>
<name>A0ABT4DJ92_FUSSI</name>
<comment type="caution">
    <text evidence="1">The sequence shown here is derived from an EMBL/GenBank/DDBJ whole genome shotgun (WGS) entry which is preliminary data.</text>
</comment>
<sequence>MEWINIVSNKDAKITKININNLYVTLEIEHWNRELRKINFKNYYIIKEKNSIEEEIGDIKIEIHSSLLEELKQDILNGGGTLDEIDDIKHFIFYDSWNNRVILEILAEIAEYI</sequence>
<keyword evidence="2" id="KW-1185">Reference proteome</keyword>
<dbReference type="EMBL" id="JAOXXL010000026">
    <property type="protein sequence ID" value="MCY7008660.1"/>
    <property type="molecule type" value="Genomic_DNA"/>
</dbReference>
<gene>
    <name evidence="1" type="ORF">OCK72_08410</name>
</gene>
<evidence type="ECO:0000313" key="2">
    <source>
        <dbReference type="Proteomes" id="UP001062738"/>
    </source>
</evidence>